<dbReference type="Gene3D" id="1.10.150.20">
    <property type="entry name" value="5' to 3' exonuclease, C-terminal subdomain"/>
    <property type="match status" value="1"/>
</dbReference>
<keyword evidence="9" id="KW-1185">Reference proteome</keyword>
<evidence type="ECO:0000259" key="6">
    <source>
        <dbReference type="PROSITE" id="PS50011"/>
    </source>
</evidence>
<keyword evidence="1" id="KW-0808">Transferase</keyword>
<comment type="caution">
    <text evidence="8">The sequence shown here is derived from an EMBL/GenBank/DDBJ whole genome shotgun (WGS) entry which is preliminary data.</text>
</comment>
<dbReference type="InterPro" id="IPR017441">
    <property type="entry name" value="Protein_kinase_ATP_BS"/>
</dbReference>
<evidence type="ECO:0000313" key="9">
    <source>
        <dbReference type="Proteomes" id="UP000294901"/>
    </source>
</evidence>
<dbReference type="GO" id="GO:0004674">
    <property type="term" value="F:protein serine/threonine kinase activity"/>
    <property type="evidence" value="ECO:0007669"/>
    <property type="project" value="UniProtKB-KW"/>
</dbReference>
<feature type="domain" description="Protein kinase" evidence="6">
    <location>
        <begin position="224"/>
        <end position="504"/>
    </location>
</feature>
<evidence type="ECO:0000256" key="3">
    <source>
        <dbReference type="ARBA" id="ARBA00022777"/>
    </source>
</evidence>
<dbReference type="NCBIfam" id="NF033442">
    <property type="entry name" value="BREX_PglW"/>
    <property type="match status" value="1"/>
</dbReference>
<keyword evidence="4 5" id="KW-0067">ATP-binding</keyword>
<evidence type="ECO:0000256" key="4">
    <source>
        <dbReference type="ARBA" id="ARBA00022840"/>
    </source>
</evidence>
<dbReference type="SMART" id="SM00220">
    <property type="entry name" value="S_TKc"/>
    <property type="match status" value="1"/>
</dbReference>
<feature type="binding site" evidence="5">
    <location>
        <position position="561"/>
    </location>
    <ligand>
        <name>ATP</name>
        <dbReference type="ChEBI" id="CHEBI:30616"/>
    </ligand>
</feature>
<name>A0A4R6K2C5_9ACTN</name>
<feature type="domain" description="NERD" evidence="7">
    <location>
        <begin position="28"/>
        <end position="146"/>
    </location>
</feature>
<gene>
    <name evidence="8" type="ORF">C8E87_6068</name>
</gene>
<dbReference type="Pfam" id="PF08378">
    <property type="entry name" value="NERD"/>
    <property type="match status" value="1"/>
</dbReference>
<proteinExistence type="predicted"/>
<evidence type="ECO:0000256" key="5">
    <source>
        <dbReference type="PROSITE-ProRule" id="PRU10141"/>
    </source>
</evidence>
<keyword evidence="2 5" id="KW-0547">Nucleotide-binding</keyword>
<evidence type="ECO:0000313" key="8">
    <source>
        <dbReference type="EMBL" id="TDO42301.1"/>
    </source>
</evidence>
<dbReference type="PANTHER" id="PTHR43289:SF34">
    <property type="entry name" value="SERINE_THREONINE-PROTEIN KINASE YBDM-RELATED"/>
    <property type="match status" value="1"/>
</dbReference>
<dbReference type="InterPro" id="IPR025662">
    <property type="entry name" value="Sigma_54_int_dom_ATP-bd_1"/>
</dbReference>
<dbReference type="Proteomes" id="UP000294901">
    <property type="component" value="Unassembled WGS sequence"/>
</dbReference>
<organism evidence="8 9">
    <name type="scientific">Paractinoplanes brasiliensis</name>
    <dbReference type="NCBI Taxonomy" id="52695"/>
    <lineage>
        <taxon>Bacteria</taxon>
        <taxon>Bacillati</taxon>
        <taxon>Actinomycetota</taxon>
        <taxon>Actinomycetes</taxon>
        <taxon>Micromonosporales</taxon>
        <taxon>Micromonosporaceae</taxon>
        <taxon>Paractinoplanes</taxon>
    </lineage>
</organism>
<dbReference type="GO" id="GO:0005524">
    <property type="term" value="F:ATP binding"/>
    <property type="evidence" value="ECO:0007669"/>
    <property type="project" value="UniProtKB-UniRule"/>
</dbReference>
<dbReference type="EMBL" id="SNWR01000001">
    <property type="protein sequence ID" value="TDO42301.1"/>
    <property type="molecule type" value="Genomic_DNA"/>
</dbReference>
<feature type="domain" description="Protein kinase" evidence="6">
    <location>
        <begin position="530"/>
        <end position="789"/>
    </location>
</feature>
<dbReference type="InterPro" id="IPR000719">
    <property type="entry name" value="Prot_kinase_dom"/>
</dbReference>
<dbReference type="InterPro" id="IPR011528">
    <property type="entry name" value="NERD"/>
</dbReference>
<dbReference type="Gene3D" id="1.10.510.10">
    <property type="entry name" value="Transferase(Phosphotransferase) domain 1"/>
    <property type="match status" value="2"/>
</dbReference>
<sequence>MTSWFRVARGLGAGVRMDSPRWEEINPSGYEWEKDGLRELASYLPDQEPFHVWANVEFTGTDGSLNEIDTLVLTRSALYVIELKHWQGEIEGGGTQWVRRMPGRRLEPWDNPLILANRKAKRLASLIRYYARQQNKEHQTPYVGAAVFLHARDMRSRLDPIGAQHVYGLDGHSTSGLPSLRELLMERPRSGQTIDAQRGRQIVDLVRAAKIRPSVADRKIGQLLLFAKPFAEGIGWQDFLAKHVIDQSVTRRVRFYLTSRAAAEDVPVIRRAAEREFRLLQGIQHPGVSQALDLADHSFGPAVIFNHDPASVRLDQWLLQHDATMTMAQRLHLVGDLAEIIAYAHSRRLAHRALTPQAVYVRDPDAPRPQLMVTEWQAGGRLAGSTRTARLGSSDGAGLELFFDDDVRRYQAPEAAHRIDVPGIPLDVFSLGAIAYRIFTGRQPAETPEELIAAVSEGGLKLSAVVDGVPGSLGLLVYNATSGDPSHRLPSVADFREQLEQVWDELTAPEPEVHIDPLQAHKGDLLKGGWVVKSRLGSGATATALLVTGESGTGKREVVLKVARDPQYADRLDTEATVLKRMQRHWQVAALIDGPVTISGHRALVLQNAGERTLAQELEGGRRLALDLLDRYGRDLLDIVTFLEGEGIWHRDIKPANLAARPRPSDSQLHLCIFDFSLAATPADHITAGTPAYLDPFLGPPRRMRYDAAADRFSAAVTLFEMATGTLPRWGDGAHPSTVKDEVTLDPAMFDPAVADRLVTFFSKALAREVPVRFDTAEQMADAWRLIFFEIPELSQHGPGEVPPVPEQLSRGSGLDSVGLTARALSALHRLGVGTVGELLDYDRSALRRASGVPDATRKEIVAKARKLAAELGTPTPEPEDGALPYGIEAVSATLLPTSRSRSRAPLAMLLGQEPTPDGRYLHWLPQTEAATAIGQTQPQVSTLIRKHAKTWLENPGLTRVRNEIVALLDVRGLVMSAEEIAEALIASRGSYTTEPKRTAQAIGLVRAAVEAELVRGGDARVAIHRFRVSDTVLVGREPEDPAAESTAADLLAYAVQLGRAAAELALLDPLPTRQRAVERLRTIVQEGMPALSDQRLLQLAAAATHGVADVNAQGQLYPAGLSADRALRLAVGSLIGQRLGVEALHDRVRARFPQAEPLPGRPALDDLLRECDVPLVWDPATQRYGSIAASGRYTSTRMMSSATPLAGPAAIAETDAKLTATIDKRGYLAVLAPLRQLAAARRTLLDRFDLVEVDVTALLIDRLRKARFAWETIVAADTGTPTDPNFRALLLMVQRDVVPALEEALAVDRPVLITEAAPLARYGQMPLLQRLADPTRPRPAARLLLAAARRLEPAMLDSEQIPLTSPAGQSLWLPIPWIDRVAERSDR</sequence>
<dbReference type="InterPro" id="IPR049832">
    <property type="entry name" value="BREX_PglW"/>
</dbReference>
<dbReference type="PROSITE" id="PS00675">
    <property type="entry name" value="SIGMA54_INTERACT_1"/>
    <property type="match status" value="1"/>
</dbReference>
<reference evidence="8 9" key="1">
    <citation type="submission" date="2019-03" db="EMBL/GenBank/DDBJ databases">
        <title>Sequencing the genomes of 1000 actinobacteria strains.</title>
        <authorList>
            <person name="Klenk H.-P."/>
        </authorList>
    </citation>
    <scope>NUCLEOTIDE SEQUENCE [LARGE SCALE GENOMIC DNA]</scope>
    <source>
        <strain evidence="8 9">DSM 43805</strain>
    </source>
</reference>
<keyword evidence="8" id="KW-0723">Serine/threonine-protein kinase</keyword>
<dbReference type="SUPFAM" id="SSF56112">
    <property type="entry name" value="Protein kinase-like (PK-like)"/>
    <property type="match status" value="2"/>
</dbReference>
<evidence type="ECO:0000256" key="1">
    <source>
        <dbReference type="ARBA" id="ARBA00022679"/>
    </source>
</evidence>
<keyword evidence="3 8" id="KW-0418">Kinase</keyword>
<protein>
    <submittedName>
        <fullName evidence="8">Serine/threonine protein kinase</fullName>
    </submittedName>
</protein>
<dbReference type="PROSITE" id="PS50011">
    <property type="entry name" value="PROTEIN_KINASE_DOM"/>
    <property type="match status" value="2"/>
</dbReference>
<evidence type="ECO:0000259" key="7">
    <source>
        <dbReference type="PROSITE" id="PS50965"/>
    </source>
</evidence>
<evidence type="ECO:0000256" key="2">
    <source>
        <dbReference type="ARBA" id="ARBA00022741"/>
    </source>
</evidence>
<dbReference type="PROSITE" id="PS00107">
    <property type="entry name" value="PROTEIN_KINASE_ATP"/>
    <property type="match status" value="1"/>
</dbReference>
<dbReference type="SUPFAM" id="SSF47789">
    <property type="entry name" value="C-terminal domain of RNA polymerase alpha subunit"/>
    <property type="match status" value="1"/>
</dbReference>
<dbReference type="PROSITE" id="PS50965">
    <property type="entry name" value="NERD"/>
    <property type="match status" value="1"/>
</dbReference>
<dbReference type="PANTHER" id="PTHR43289">
    <property type="entry name" value="MITOGEN-ACTIVATED PROTEIN KINASE KINASE KINASE 20-RELATED"/>
    <property type="match status" value="1"/>
</dbReference>
<dbReference type="Pfam" id="PF00069">
    <property type="entry name" value="Pkinase"/>
    <property type="match status" value="1"/>
</dbReference>
<accession>A0A4R6K2C5</accession>
<dbReference type="InterPro" id="IPR011009">
    <property type="entry name" value="Kinase-like_dom_sf"/>
</dbReference>